<evidence type="ECO:0000259" key="2">
    <source>
        <dbReference type="Pfam" id="PF25534"/>
    </source>
</evidence>
<evidence type="ECO:0000256" key="1">
    <source>
        <dbReference type="SAM" id="MobiDB-lite"/>
    </source>
</evidence>
<dbReference type="OrthoDB" id="3364132at2759"/>
<dbReference type="PANTHER" id="PTHR36223:SF1">
    <property type="entry name" value="TRANSCRIPTION ELONGATION FACTOR EAF N-TERMINAL DOMAIN-CONTAINING PROTEIN"/>
    <property type="match status" value="1"/>
</dbReference>
<feature type="region of interest" description="Disordered" evidence="1">
    <location>
        <begin position="233"/>
        <end position="266"/>
    </location>
</feature>
<name>A0A3N4LG98_9PEZI</name>
<feature type="compositionally biased region" description="Low complexity" evidence="1">
    <location>
        <begin position="233"/>
        <end position="243"/>
    </location>
</feature>
<feature type="compositionally biased region" description="Low complexity" evidence="1">
    <location>
        <begin position="112"/>
        <end position="122"/>
    </location>
</feature>
<feature type="compositionally biased region" description="Low complexity" evidence="1">
    <location>
        <begin position="253"/>
        <end position="262"/>
    </location>
</feature>
<evidence type="ECO:0000313" key="4">
    <source>
        <dbReference type="Proteomes" id="UP000267821"/>
    </source>
</evidence>
<accession>A0A3N4LG98</accession>
<gene>
    <name evidence="3" type="ORF">L211DRAFT_410507</name>
</gene>
<feature type="region of interest" description="Disordered" evidence="1">
    <location>
        <begin position="110"/>
        <end position="148"/>
    </location>
</feature>
<dbReference type="InterPro" id="IPR057678">
    <property type="entry name" value="DUF7918"/>
</dbReference>
<protein>
    <recommendedName>
        <fullName evidence="2">DUF7918 domain-containing protein</fullName>
    </recommendedName>
</protein>
<feature type="compositionally biased region" description="Polar residues" evidence="1">
    <location>
        <begin position="134"/>
        <end position="147"/>
    </location>
</feature>
<organism evidence="3 4">
    <name type="scientific">Terfezia boudieri ATCC MYA-4762</name>
    <dbReference type="NCBI Taxonomy" id="1051890"/>
    <lineage>
        <taxon>Eukaryota</taxon>
        <taxon>Fungi</taxon>
        <taxon>Dikarya</taxon>
        <taxon>Ascomycota</taxon>
        <taxon>Pezizomycotina</taxon>
        <taxon>Pezizomycetes</taxon>
        <taxon>Pezizales</taxon>
        <taxon>Pezizaceae</taxon>
        <taxon>Terfezia</taxon>
    </lineage>
</organism>
<dbReference type="AlphaFoldDB" id="A0A3N4LG98"/>
<dbReference type="EMBL" id="ML121556">
    <property type="protein sequence ID" value="RPB21910.1"/>
    <property type="molecule type" value="Genomic_DNA"/>
</dbReference>
<evidence type="ECO:0000313" key="3">
    <source>
        <dbReference type="EMBL" id="RPB21910.1"/>
    </source>
</evidence>
<dbReference type="InParanoid" id="A0A3N4LG98"/>
<sequence>MRSKTSQLHPALIIPEYVWETPYLGIRVWVDGVSLSPSTHRLSKNHPTLKLVDRELRKPGDDDVVYRSALKFGKLEIVDDDAALNQHISDEELKHLGTILIHFYRGTDSPHKPAAPVKPTKAARPEGSKKTPVAPTNSPSIPSQSLTKVPEKKLKGQDIAYGVQFGPARAVVNSRSRPSPNTRSWMLVDAQDKPFVTFRFLYRSEKALQSLGVLPRQEALRPESKPIMAISPRIRIESPSSSSATKNERIDNAPSQSSQAAPRAKKRKIEFVDLTELS</sequence>
<dbReference type="Pfam" id="PF25534">
    <property type="entry name" value="DUF7918"/>
    <property type="match status" value="1"/>
</dbReference>
<feature type="domain" description="DUF7918" evidence="2">
    <location>
        <begin position="16"/>
        <end position="216"/>
    </location>
</feature>
<dbReference type="STRING" id="1051890.A0A3N4LG98"/>
<keyword evidence="4" id="KW-1185">Reference proteome</keyword>
<dbReference type="PANTHER" id="PTHR36223">
    <property type="entry name" value="BETA-LACTAMASE-TYPE TRANSPEPTIDASE FOLD DOMAIN CONTAINING PROTEIN"/>
    <property type="match status" value="1"/>
</dbReference>
<dbReference type="Proteomes" id="UP000267821">
    <property type="component" value="Unassembled WGS sequence"/>
</dbReference>
<reference evidence="3 4" key="1">
    <citation type="journal article" date="2018" name="Nat. Ecol. Evol.">
        <title>Pezizomycetes genomes reveal the molecular basis of ectomycorrhizal truffle lifestyle.</title>
        <authorList>
            <person name="Murat C."/>
            <person name="Payen T."/>
            <person name="Noel B."/>
            <person name="Kuo A."/>
            <person name="Morin E."/>
            <person name="Chen J."/>
            <person name="Kohler A."/>
            <person name="Krizsan K."/>
            <person name="Balestrini R."/>
            <person name="Da Silva C."/>
            <person name="Montanini B."/>
            <person name="Hainaut M."/>
            <person name="Levati E."/>
            <person name="Barry K.W."/>
            <person name="Belfiori B."/>
            <person name="Cichocki N."/>
            <person name="Clum A."/>
            <person name="Dockter R.B."/>
            <person name="Fauchery L."/>
            <person name="Guy J."/>
            <person name="Iotti M."/>
            <person name="Le Tacon F."/>
            <person name="Lindquist E.A."/>
            <person name="Lipzen A."/>
            <person name="Malagnac F."/>
            <person name="Mello A."/>
            <person name="Molinier V."/>
            <person name="Miyauchi S."/>
            <person name="Poulain J."/>
            <person name="Riccioni C."/>
            <person name="Rubini A."/>
            <person name="Sitrit Y."/>
            <person name="Splivallo R."/>
            <person name="Traeger S."/>
            <person name="Wang M."/>
            <person name="Zifcakova L."/>
            <person name="Wipf D."/>
            <person name="Zambonelli A."/>
            <person name="Paolocci F."/>
            <person name="Nowrousian M."/>
            <person name="Ottonello S."/>
            <person name="Baldrian P."/>
            <person name="Spatafora J.W."/>
            <person name="Henrissat B."/>
            <person name="Nagy L.G."/>
            <person name="Aury J.M."/>
            <person name="Wincker P."/>
            <person name="Grigoriev I.V."/>
            <person name="Bonfante P."/>
            <person name="Martin F.M."/>
        </authorList>
    </citation>
    <scope>NUCLEOTIDE SEQUENCE [LARGE SCALE GENOMIC DNA]</scope>
    <source>
        <strain evidence="3 4">ATCC MYA-4762</strain>
    </source>
</reference>
<proteinExistence type="predicted"/>